<dbReference type="PANTHER" id="PTHR30203:SF33">
    <property type="entry name" value="BLR4455 PROTEIN"/>
    <property type="match status" value="1"/>
</dbReference>
<accession>A0A261R6R1</accession>
<dbReference type="EMBL" id="NEVJ01000003">
    <property type="protein sequence ID" value="OZI20260.1"/>
    <property type="molecule type" value="Genomic_DNA"/>
</dbReference>
<dbReference type="OrthoDB" id="9770517at2"/>
<keyword evidence="2" id="KW-0812">Transmembrane</keyword>
<name>A0A261R6R1_9BORD</name>
<evidence type="ECO:0000313" key="6">
    <source>
        <dbReference type="Proteomes" id="UP000216857"/>
    </source>
</evidence>
<evidence type="ECO:0000256" key="4">
    <source>
        <dbReference type="SAM" id="MobiDB-lite"/>
    </source>
</evidence>
<dbReference type="GO" id="GO:0005886">
    <property type="term" value="C:plasma membrane"/>
    <property type="evidence" value="ECO:0007669"/>
    <property type="project" value="UniProtKB-SubCell"/>
</dbReference>
<comment type="similarity">
    <text evidence="1 2">Belongs to the outer membrane factor (OMF) (TC 1.B.17) family.</text>
</comment>
<feature type="region of interest" description="Disordered" evidence="4">
    <location>
        <begin position="44"/>
        <end position="67"/>
    </location>
</feature>
<comment type="subcellular location">
    <subcellularLocation>
        <location evidence="2">Cell membrane</location>
        <topology evidence="2">Lipid-anchor</topology>
    </subcellularLocation>
</comment>
<evidence type="ECO:0000313" key="5">
    <source>
        <dbReference type="EMBL" id="OZI20260.1"/>
    </source>
</evidence>
<dbReference type="GO" id="GO:0015562">
    <property type="term" value="F:efflux transmembrane transporter activity"/>
    <property type="evidence" value="ECO:0007669"/>
    <property type="project" value="InterPro"/>
</dbReference>
<dbReference type="NCBIfam" id="TIGR01845">
    <property type="entry name" value="outer_NodT"/>
    <property type="match status" value="1"/>
</dbReference>
<evidence type="ECO:0000256" key="3">
    <source>
        <dbReference type="SAM" id="Coils"/>
    </source>
</evidence>
<dbReference type="Proteomes" id="UP000216857">
    <property type="component" value="Unassembled WGS sequence"/>
</dbReference>
<protein>
    <submittedName>
        <fullName evidence="5">RND transporter</fullName>
    </submittedName>
</protein>
<comment type="caution">
    <text evidence="5">The sequence shown here is derived from an EMBL/GenBank/DDBJ whole genome shotgun (WGS) entry which is preliminary data.</text>
</comment>
<keyword evidence="3" id="KW-0175">Coiled coil</keyword>
<keyword evidence="6" id="KW-1185">Reference proteome</keyword>
<evidence type="ECO:0000256" key="2">
    <source>
        <dbReference type="RuleBase" id="RU362097"/>
    </source>
</evidence>
<organism evidence="5 6">
    <name type="scientific">Bordetella genomosp. 9</name>
    <dbReference type="NCBI Taxonomy" id="1416803"/>
    <lineage>
        <taxon>Bacteria</taxon>
        <taxon>Pseudomonadati</taxon>
        <taxon>Pseudomonadota</taxon>
        <taxon>Betaproteobacteria</taxon>
        <taxon>Burkholderiales</taxon>
        <taxon>Alcaligenaceae</taxon>
        <taxon>Bordetella</taxon>
    </lineage>
</organism>
<feature type="coiled-coil region" evidence="3">
    <location>
        <begin position="85"/>
        <end position="119"/>
    </location>
</feature>
<dbReference type="Gene3D" id="1.20.1600.10">
    <property type="entry name" value="Outer membrane efflux proteins (OEP)"/>
    <property type="match status" value="1"/>
</dbReference>
<keyword evidence="2" id="KW-0564">Palmitate</keyword>
<reference evidence="5" key="1">
    <citation type="submission" date="2017-05" db="EMBL/GenBank/DDBJ databases">
        <title>Complete and WGS of Bordetella genogroups.</title>
        <authorList>
            <person name="Spilker T."/>
            <person name="Lipuma J."/>
        </authorList>
    </citation>
    <scope>NUCLEOTIDE SEQUENCE</scope>
    <source>
        <strain evidence="5">AU21707</strain>
    </source>
</reference>
<keyword evidence="2" id="KW-0472">Membrane</keyword>
<dbReference type="SUPFAM" id="SSF56954">
    <property type="entry name" value="Outer membrane efflux proteins (OEP)"/>
    <property type="match status" value="1"/>
</dbReference>
<dbReference type="AlphaFoldDB" id="A0A261R6R1"/>
<keyword evidence="2" id="KW-0449">Lipoprotein</keyword>
<dbReference type="Pfam" id="PF02321">
    <property type="entry name" value="OEP"/>
    <property type="match status" value="2"/>
</dbReference>
<dbReference type="InterPro" id="IPR003423">
    <property type="entry name" value="OMP_efflux"/>
</dbReference>
<dbReference type="InterPro" id="IPR010131">
    <property type="entry name" value="MdtP/NodT-like"/>
</dbReference>
<dbReference type="Gene3D" id="2.20.200.10">
    <property type="entry name" value="Outer membrane efflux proteins (OEP)"/>
    <property type="match status" value="1"/>
</dbReference>
<keyword evidence="2" id="KW-1134">Transmembrane beta strand</keyword>
<evidence type="ECO:0000256" key="1">
    <source>
        <dbReference type="ARBA" id="ARBA00007613"/>
    </source>
</evidence>
<dbReference type="PANTHER" id="PTHR30203">
    <property type="entry name" value="OUTER MEMBRANE CATION EFFLUX PROTEIN"/>
    <property type="match status" value="1"/>
</dbReference>
<sequence length="496" mass="52435">MIATSLPARRAPRRSTIVPAILSALALLSGCTVGPDYVRPDMAIPSAYKESPPRDPPQAGAWKTAQPGQIDATRNWWEIYGDSTLNDLETQATAANQTIAQAAAQYRQARAVVQQARAAFWPQLSTGVSADRARSIGNGGSKLGNTYTASLDAAWEPDLWGAVRRSVEASDASAQSSQAQLAAARLSVQATLAQDYMQLRVTDELKALFARTIAAFERSLKLTQSQYNAGVALRSDVALAEAQLHTAQASAIDLDTQRNQLEHAIAILLGRAPADFTLPPTPESWRAAVPAIPAGVPSQLLERRPDIASAERLAASANAQIGVAQAAFYPDVTLSAAIGFSSGTAGLAQWFNTPSRIWSLGAALAETIFDGGLRSARVDQARAGYDAAVAQYKQTVLGGFQEVEDNLSNLRVLADESVAQDQAVTASRLSEQLALAQYRAGTTTYLTVVTAQSLTLSNERTAADLLGRRLLASVALIKATGGGWDAAQLGDPVAAR</sequence>
<proteinExistence type="inferred from homology"/>
<dbReference type="RefSeq" id="WP_094848861.1">
    <property type="nucleotide sequence ID" value="NZ_NEVJ01000003.1"/>
</dbReference>
<gene>
    <name evidence="5" type="ORF">CAL26_22260</name>
</gene>